<dbReference type="Proteomes" id="UP001189429">
    <property type="component" value="Unassembled WGS sequence"/>
</dbReference>
<sequence length="321" mass="35736">MIALAGNTEEELVGAAVLRNVRLARLVRLTRAFRLHRIIRFIAALRMLVYSILATLKSLMWAIVLMLMIIYVFGIAFTGEALEFADTAGGVVQDDHGKLLAEWGSLDASMYTLFQSISGGVSWREPATPLHGISILPTSLFTVYIAFMYFAVLNVVTGVFCSSAVETTQRNPDLIAKSIVDNRRACTEKLQQLFGAIDDDDSGLITLDELELIADDNLMQAYFQALHIDFRDAHTLFKLLDTSREGAIRLDDFLRGCEKLKGNATSLEMAEISYDMRTMTKQLATMMAALEKDGCCLSEKDDLLKPSIEKLRRARSGRCNT</sequence>
<evidence type="ECO:0000256" key="2">
    <source>
        <dbReference type="ARBA" id="ARBA00022692"/>
    </source>
</evidence>
<reference evidence="8" key="1">
    <citation type="submission" date="2023-10" db="EMBL/GenBank/DDBJ databases">
        <authorList>
            <person name="Chen Y."/>
            <person name="Shah S."/>
            <person name="Dougan E. K."/>
            <person name="Thang M."/>
            <person name="Chan C."/>
        </authorList>
    </citation>
    <scope>NUCLEOTIDE SEQUENCE [LARGE SCALE GENOMIC DNA]</scope>
</reference>
<evidence type="ECO:0000256" key="5">
    <source>
        <dbReference type="ARBA" id="ARBA00023136"/>
    </source>
</evidence>
<evidence type="ECO:0000259" key="7">
    <source>
        <dbReference type="PROSITE" id="PS50222"/>
    </source>
</evidence>
<feature type="transmembrane region" description="Helical" evidence="6">
    <location>
        <begin position="140"/>
        <end position="160"/>
    </location>
</feature>
<keyword evidence="3" id="KW-0106">Calcium</keyword>
<keyword evidence="4 6" id="KW-1133">Transmembrane helix</keyword>
<comment type="caution">
    <text evidence="8">The sequence shown here is derived from an EMBL/GenBank/DDBJ whole genome shotgun (WGS) entry which is preliminary data.</text>
</comment>
<evidence type="ECO:0000256" key="6">
    <source>
        <dbReference type="SAM" id="Phobius"/>
    </source>
</evidence>
<dbReference type="EMBL" id="CAUYUJ010018316">
    <property type="protein sequence ID" value="CAK0882629.1"/>
    <property type="molecule type" value="Genomic_DNA"/>
</dbReference>
<evidence type="ECO:0000313" key="8">
    <source>
        <dbReference type="EMBL" id="CAK0882629.1"/>
    </source>
</evidence>
<organism evidence="8 9">
    <name type="scientific">Prorocentrum cordatum</name>
    <dbReference type="NCBI Taxonomy" id="2364126"/>
    <lineage>
        <taxon>Eukaryota</taxon>
        <taxon>Sar</taxon>
        <taxon>Alveolata</taxon>
        <taxon>Dinophyceae</taxon>
        <taxon>Prorocentrales</taxon>
        <taxon>Prorocentraceae</taxon>
        <taxon>Prorocentrum</taxon>
    </lineage>
</organism>
<feature type="domain" description="EF-hand" evidence="7">
    <location>
        <begin position="185"/>
        <end position="220"/>
    </location>
</feature>
<dbReference type="Pfam" id="PF00520">
    <property type="entry name" value="Ion_trans"/>
    <property type="match status" value="1"/>
</dbReference>
<dbReference type="SUPFAM" id="SSF47473">
    <property type="entry name" value="EF-hand"/>
    <property type="match status" value="1"/>
</dbReference>
<keyword evidence="5 6" id="KW-0472">Membrane</keyword>
<dbReference type="InterPro" id="IPR011992">
    <property type="entry name" value="EF-hand-dom_pair"/>
</dbReference>
<evidence type="ECO:0000256" key="4">
    <source>
        <dbReference type="ARBA" id="ARBA00022989"/>
    </source>
</evidence>
<dbReference type="Gene3D" id="1.10.287.70">
    <property type="match status" value="1"/>
</dbReference>
<keyword evidence="9" id="KW-1185">Reference proteome</keyword>
<dbReference type="PROSITE" id="PS00018">
    <property type="entry name" value="EF_HAND_1"/>
    <property type="match status" value="1"/>
</dbReference>
<keyword evidence="2 6" id="KW-0812">Transmembrane</keyword>
<proteinExistence type="predicted"/>
<dbReference type="Gene3D" id="1.10.238.10">
    <property type="entry name" value="EF-hand"/>
    <property type="match status" value="1"/>
</dbReference>
<comment type="subcellular location">
    <subcellularLocation>
        <location evidence="1">Membrane</location>
        <topology evidence="1">Multi-pass membrane protein</topology>
    </subcellularLocation>
</comment>
<dbReference type="InterPro" id="IPR005821">
    <property type="entry name" value="Ion_trans_dom"/>
</dbReference>
<dbReference type="PROSITE" id="PS50222">
    <property type="entry name" value="EF_HAND_2"/>
    <property type="match status" value="1"/>
</dbReference>
<evidence type="ECO:0000313" key="9">
    <source>
        <dbReference type="Proteomes" id="UP001189429"/>
    </source>
</evidence>
<accession>A0ABN9WBC9</accession>
<name>A0ABN9WBC9_9DINO</name>
<dbReference type="SUPFAM" id="SSF81324">
    <property type="entry name" value="Voltage-gated potassium channels"/>
    <property type="match status" value="1"/>
</dbReference>
<protein>
    <recommendedName>
        <fullName evidence="7">EF-hand domain-containing protein</fullName>
    </recommendedName>
</protein>
<gene>
    <name evidence="8" type="ORF">PCOR1329_LOCUS65080</name>
</gene>
<dbReference type="InterPro" id="IPR002048">
    <property type="entry name" value="EF_hand_dom"/>
</dbReference>
<feature type="transmembrane region" description="Helical" evidence="6">
    <location>
        <begin position="59"/>
        <end position="77"/>
    </location>
</feature>
<dbReference type="InterPro" id="IPR018247">
    <property type="entry name" value="EF_Hand_1_Ca_BS"/>
</dbReference>
<evidence type="ECO:0000256" key="3">
    <source>
        <dbReference type="ARBA" id="ARBA00022837"/>
    </source>
</evidence>
<evidence type="ECO:0000256" key="1">
    <source>
        <dbReference type="ARBA" id="ARBA00004141"/>
    </source>
</evidence>